<organism evidence="2 3">
    <name type="scientific">Mycolicibacterium llatzerense</name>
    <dbReference type="NCBI Taxonomy" id="280871"/>
    <lineage>
        <taxon>Bacteria</taxon>
        <taxon>Bacillati</taxon>
        <taxon>Actinomycetota</taxon>
        <taxon>Actinomycetes</taxon>
        <taxon>Mycobacteriales</taxon>
        <taxon>Mycobacteriaceae</taxon>
        <taxon>Mycolicibacterium</taxon>
    </lineage>
</organism>
<evidence type="ECO:0000313" key="2">
    <source>
        <dbReference type="EMBL" id="KIU13918.1"/>
    </source>
</evidence>
<gene>
    <name evidence="2" type="ORF">TL10_27145</name>
</gene>
<keyword evidence="1" id="KW-0472">Membrane</keyword>
<evidence type="ECO:0000256" key="1">
    <source>
        <dbReference type="SAM" id="Phobius"/>
    </source>
</evidence>
<keyword evidence="1" id="KW-1133">Transmembrane helix</keyword>
<reference evidence="2 3" key="1">
    <citation type="submission" date="2015-01" db="EMBL/GenBank/DDBJ databases">
        <title>Genome sequence of Mycobacterium llatzerense and Mycobacterium immunogenum recovered from brain abscess.</title>
        <authorList>
            <person name="Greninger A.L."/>
            <person name="Langelier C."/>
            <person name="Cunningham G."/>
            <person name="Chiu C.Y."/>
            <person name="Miller S."/>
        </authorList>
    </citation>
    <scope>NUCLEOTIDE SEQUENCE [LARGE SCALE GENOMIC DNA]</scope>
    <source>
        <strain evidence="2 3">CLUC14</strain>
    </source>
</reference>
<dbReference type="OrthoDB" id="4578833at2"/>
<accession>A0A0D1IX23</accession>
<evidence type="ECO:0000313" key="3">
    <source>
        <dbReference type="Proteomes" id="UP000032221"/>
    </source>
</evidence>
<feature type="transmembrane region" description="Helical" evidence="1">
    <location>
        <begin position="47"/>
        <end position="67"/>
    </location>
</feature>
<dbReference type="AlphaFoldDB" id="A0A0D1IX23"/>
<dbReference type="RefSeq" id="WP_043395388.1">
    <property type="nucleotide sequence ID" value="NZ_JXST01000059.1"/>
</dbReference>
<sequence length="70" mass="7270">MARKEIDPVRAKSALAVAKEHPGMLLFVASPVIAAIVLVGVFVGTGWAVFLALAVLGLVVFGGSALLRKR</sequence>
<dbReference type="PATRIC" id="fig|280871.6.peg.5626"/>
<comment type="caution">
    <text evidence="2">The sequence shown here is derived from an EMBL/GenBank/DDBJ whole genome shotgun (WGS) entry which is preliminary data.</text>
</comment>
<protein>
    <submittedName>
        <fullName evidence="2">Membrane protein</fullName>
    </submittedName>
</protein>
<dbReference type="Proteomes" id="UP000032221">
    <property type="component" value="Unassembled WGS sequence"/>
</dbReference>
<dbReference type="EMBL" id="JXST01000059">
    <property type="protein sequence ID" value="KIU13918.1"/>
    <property type="molecule type" value="Genomic_DNA"/>
</dbReference>
<feature type="transmembrane region" description="Helical" evidence="1">
    <location>
        <begin position="21"/>
        <end position="41"/>
    </location>
</feature>
<dbReference type="STRING" id="280871.TL10_27145"/>
<proteinExistence type="predicted"/>
<name>A0A0D1IX23_9MYCO</name>
<keyword evidence="3" id="KW-1185">Reference proteome</keyword>
<keyword evidence="1" id="KW-0812">Transmembrane</keyword>